<dbReference type="GO" id="GO:0004386">
    <property type="term" value="F:helicase activity"/>
    <property type="evidence" value="ECO:0007669"/>
    <property type="project" value="UniProtKB-KW"/>
</dbReference>
<keyword evidence="7" id="KW-1185">Reference proteome</keyword>
<organism evidence="6 7">
    <name type="scientific">Heterodera schachtii</name>
    <name type="common">Sugarbeet cyst nematode worm</name>
    <name type="synonym">Tylenchus schachtii</name>
    <dbReference type="NCBI Taxonomy" id="97005"/>
    <lineage>
        <taxon>Eukaryota</taxon>
        <taxon>Metazoa</taxon>
        <taxon>Ecdysozoa</taxon>
        <taxon>Nematoda</taxon>
        <taxon>Chromadorea</taxon>
        <taxon>Rhabditida</taxon>
        <taxon>Tylenchina</taxon>
        <taxon>Tylenchomorpha</taxon>
        <taxon>Tylenchoidea</taxon>
        <taxon>Heteroderidae</taxon>
        <taxon>Heteroderinae</taxon>
        <taxon>Heterodera</taxon>
    </lineage>
</organism>
<protein>
    <recommendedName>
        <fullName evidence="5">Helicase C-terminal domain-containing protein</fullName>
    </recommendedName>
</protein>
<evidence type="ECO:0000256" key="1">
    <source>
        <dbReference type="ARBA" id="ARBA00022741"/>
    </source>
</evidence>
<accession>A0ABD2JPB2</accession>
<sequence>MAIPINGDRTQRQRHTALGAFEHGDCDILVSTNVAARGLNLADGFKLIVVNFELPRHVEDYVHRIGRTGRAGNIGRALSFVDLGSLAEVQFRNKLVESIVKLNKPPPQIIRTSL</sequence>
<proteinExistence type="predicted"/>
<dbReference type="PANTHER" id="PTHR47959:SF1">
    <property type="entry name" value="ATP-DEPENDENT RNA HELICASE DBPA"/>
    <property type="match status" value="1"/>
</dbReference>
<dbReference type="SUPFAM" id="SSF52540">
    <property type="entry name" value="P-loop containing nucleoside triphosphate hydrolases"/>
    <property type="match status" value="1"/>
</dbReference>
<dbReference type="SMART" id="SM00490">
    <property type="entry name" value="HELICc"/>
    <property type="match status" value="1"/>
</dbReference>
<evidence type="ECO:0000259" key="5">
    <source>
        <dbReference type="PROSITE" id="PS51194"/>
    </source>
</evidence>
<feature type="domain" description="Helicase C-terminal" evidence="5">
    <location>
        <begin position="1"/>
        <end position="114"/>
    </location>
</feature>
<dbReference type="PANTHER" id="PTHR47959">
    <property type="entry name" value="ATP-DEPENDENT RNA HELICASE RHLE-RELATED"/>
    <property type="match status" value="1"/>
</dbReference>
<dbReference type="GO" id="GO:0005524">
    <property type="term" value="F:ATP binding"/>
    <property type="evidence" value="ECO:0007669"/>
    <property type="project" value="UniProtKB-KW"/>
</dbReference>
<dbReference type="InterPro" id="IPR001650">
    <property type="entry name" value="Helicase_C-like"/>
</dbReference>
<evidence type="ECO:0000313" key="7">
    <source>
        <dbReference type="Proteomes" id="UP001620645"/>
    </source>
</evidence>
<dbReference type="InterPro" id="IPR050079">
    <property type="entry name" value="DEAD_box_RNA_helicase"/>
</dbReference>
<dbReference type="Proteomes" id="UP001620645">
    <property type="component" value="Unassembled WGS sequence"/>
</dbReference>
<dbReference type="AlphaFoldDB" id="A0ABD2JPB2"/>
<dbReference type="Pfam" id="PF00271">
    <property type="entry name" value="Helicase_C"/>
    <property type="match status" value="1"/>
</dbReference>
<keyword evidence="2" id="KW-0378">Hydrolase</keyword>
<keyword evidence="4" id="KW-0067">ATP-binding</keyword>
<evidence type="ECO:0000313" key="6">
    <source>
        <dbReference type="EMBL" id="KAL3092407.1"/>
    </source>
</evidence>
<dbReference type="InterPro" id="IPR027417">
    <property type="entry name" value="P-loop_NTPase"/>
</dbReference>
<dbReference type="GO" id="GO:0016787">
    <property type="term" value="F:hydrolase activity"/>
    <property type="evidence" value="ECO:0007669"/>
    <property type="project" value="UniProtKB-KW"/>
</dbReference>
<evidence type="ECO:0000256" key="3">
    <source>
        <dbReference type="ARBA" id="ARBA00022806"/>
    </source>
</evidence>
<evidence type="ECO:0000256" key="4">
    <source>
        <dbReference type="ARBA" id="ARBA00022840"/>
    </source>
</evidence>
<keyword evidence="3" id="KW-0347">Helicase</keyword>
<dbReference type="CDD" id="cd18787">
    <property type="entry name" value="SF2_C_DEAD"/>
    <property type="match status" value="1"/>
</dbReference>
<dbReference type="EMBL" id="JBICCN010000118">
    <property type="protein sequence ID" value="KAL3092407.1"/>
    <property type="molecule type" value="Genomic_DNA"/>
</dbReference>
<gene>
    <name evidence="6" type="ORF">niasHS_007616</name>
</gene>
<dbReference type="PROSITE" id="PS51194">
    <property type="entry name" value="HELICASE_CTER"/>
    <property type="match status" value="1"/>
</dbReference>
<reference evidence="6 7" key="1">
    <citation type="submission" date="2024-10" db="EMBL/GenBank/DDBJ databases">
        <authorList>
            <person name="Kim D."/>
        </authorList>
    </citation>
    <scope>NUCLEOTIDE SEQUENCE [LARGE SCALE GENOMIC DNA]</scope>
    <source>
        <strain evidence="6">Taebaek</strain>
    </source>
</reference>
<name>A0ABD2JPB2_HETSC</name>
<comment type="caution">
    <text evidence="6">The sequence shown here is derived from an EMBL/GenBank/DDBJ whole genome shotgun (WGS) entry which is preliminary data.</text>
</comment>
<dbReference type="Gene3D" id="3.40.50.300">
    <property type="entry name" value="P-loop containing nucleotide triphosphate hydrolases"/>
    <property type="match status" value="1"/>
</dbReference>
<evidence type="ECO:0000256" key="2">
    <source>
        <dbReference type="ARBA" id="ARBA00022801"/>
    </source>
</evidence>
<keyword evidence="1" id="KW-0547">Nucleotide-binding</keyword>